<protein>
    <submittedName>
        <fullName evidence="2">PilZ domain-containing protein</fullName>
    </submittedName>
</protein>
<organism evidence="2 3">
    <name type="scientific">Candidatus Competibacter phosphatis</name>
    <dbReference type="NCBI Taxonomy" id="221280"/>
    <lineage>
        <taxon>Bacteria</taxon>
        <taxon>Pseudomonadati</taxon>
        <taxon>Pseudomonadota</taxon>
        <taxon>Gammaproteobacteria</taxon>
        <taxon>Candidatus Competibacteraceae</taxon>
        <taxon>Candidatus Competibacter</taxon>
    </lineage>
</organism>
<name>A0ABX1TLC9_9GAMM</name>
<evidence type="ECO:0000313" key="3">
    <source>
        <dbReference type="Proteomes" id="UP000760480"/>
    </source>
</evidence>
<dbReference type="SUPFAM" id="SSF141371">
    <property type="entry name" value="PilZ domain-like"/>
    <property type="match status" value="1"/>
</dbReference>
<comment type="caution">
    <text evidence="2">The sequence shown here is derived from an EMBL/GenBank/DDBJ whole genome shotgun (WGS) entry which is preliminary data.</text>
</comment>
<dbReference type="EMBL" id="SPMZ01000040">
    <property type="protein sequence ID" value="NMQ20212.1"/>
    <property type="molecule type" value="Genomic_DNA"/>
</dbReference>
<gene>
    <name evidence="2" type="ORF">E4P82_13985</name>
</gene>
<evidence type="ECO:0000313" key="2">
    <source>
        <dbReference type="EMBL" id="NMQ20212.1"/>
    </source>
</evidence>
<keyword evidence="3" id="KW-1185">Reference proteome</keyword>
<sequence>MSPPDPPGAEKRQLKRWYLVMYLRVYNQDDQVLLGHIVDINKGGMRLVSDRPIPVNQVFRLWVDVPREGNSRQRIPLEAESLWSGRDINPDFYDTGFRIQNINTQTLLQMQLLIDEFKF</sequence>
<accession>A0ABX1TLC9</accession>
<dbReference type="RefSeq" id="WP_169249474.1">
    <property type="nucleotide sequence ID" value="NZ_SPMZ01000040.1"/>
</dbReference>
<dbReference type="InterPro" id="IPR009875">
    <property type="entry name" value="PilZ_domain"/>
</dbReference>
<proteinExistence type="predicted"/>
<dbReference type="Gene3D" id="2.40.10.220">
    <property type="entry name" value="predicted glycosyltransferase like domains"/>
    <property type="match status" value="1"/>
</dbReference>
<feature type="domain" description="PilZ" evidence="1">
    <location>
        <begin position="11"/>
        <end position="111"/>
    </location>
</feature>
<reference evidence="2 3" key="1">
    <citation type="submission" date="2019-03" db="EMBL/GenBank/DDBJ databases">
        <title>Metabolic reconstructions from genomes of highly enriched 'Candidatus Accumulibacter' and 'Candidatus Competibacter' bioreactor populations.</title>
        <authorList>
            <person name="Annavajhala M.K."/>
            <person name="Welles L."/>
            <person name="Abbas B."/>
            <person name="Sorokin D."/>
            <person name="Park H."/>
            <person name="Van Loosdrecht M."/>
            <person name="Chandran K."/>
        </authorList>
    </citation>
    <scope>NUCLEOTIDE SEQUENCE [LARGE SCALE GENOMIC DNA]</scope>
    <source>
        <strain evidence="2 3">SBR_G</strain>
    </source>
</reference>
<dbReference type="Pfam" id="PF07238">
    <property type="entry name" value="PilZ"/>
    <property type="match status" value="1"/>
</dbReference>
<dbReference type="Proteomes" id="UP000760480">
    <property type="component" value="Unassembled WGS sequence"/>
</dbReference>
<evidence type="ECO:0000259" key="1">
    <source>
        <dbReference type="Pfam" id="PF07238"/>
    </source>
</evidence>